<comment type="caution">
    <text evidence="1">The sequence shown here is derived from an EMBL/GenBank/DDBJ whole genome shotgun (WGS) entry which is preliminary data.</text>
</comment>
<evidence type="ECO:0000313" key="1">
    <source>
        <dbReference type="EMBL" id="GBN27776.1"/>
    </source>
</evidence>
<dbReference type="EMBL" id="BGPR01282729">
    <property type="protein sequence ID" value="GBN27776.1"/>
    <property type="molecule type" value="Genomic_DNA"/>
</dbReference>
<gene>
    <name evidence="1" type="ORF">AVEN_143433_1</name>
</gene>
<feature type="non-terminal residue" evidence="1">
    <location>
        <position position="1"/>
    </location>
</feature>
<organism evidence="1 2">
    <name type="scientific">Araneus ventricosus</name>
    <name type="common">Orbweaver spider</name>
    <name type="synonym">Epeira ventricosa</name>
    <dbReference type="NCBI Taxonomy" id="182803"/>
    <lineage>
        <taxon>Eukaryota</taxon>
        <taxon>Metazoa</taxon>
        <taxon>Ecdysozoa</taxon>
        <taxon>Arthropoda</taxon>
        <taxon>Chelicerata</taxon>
        <taxon>Arachnida</taxon>
        <taxon>Araneae</taxon>
        <taxon>Araneomorphae</taxon>
        <taxon>Entelegynae</taxon>
        <taxon>Araneoidea</taxon>
        <taxon>Araneidae</taxon>
        <taxon>Araneus</taxon>
    </lineage>
</organism>
<sequence length="59" mass="6441">IVLDNVLNVSSFRIQQELVLNTLTALSVENSITSSTALHLPIFVCCAMVNISGGFPHRR</sequence>
<dbReference type="AlphaFoldDB" id="A0A4Y2MQ83"/>
<protein>
    <submittedName>
        <fullName evidence="1">Uncharacterized protein</fullName>
    </submittedName>
</protein>
<name>A0A4Y2MQ83_ARAVE</name>
<dbReference type="Proteomes" id="UP000499080">
    <property type="component" value="Unassembled WGS sequence"/>
</dbReference>
<evidence type="ECO:0000313" key="2">
    <source>
        <dbReference type="Proteomes" id="UP000499080"/>
    </source>
</evidence>
<reference evidence="1 2" key="1">
    <citation type="journal article" date="2019" name="Sci. Rep.">
        <title>Orb-weaving spider Araneus ventricosus genome elucidates the spidroin gene catalogue.</title>
        <authorList>
            <person name="Kono N."/>
            <person name="Nakamura H."/>
            <person name="Ohtoshi R."/>
            <person name="Moran D.A.P."/>
            <person name="Shinohara A."/>
            <person name="Yoshida Y."/>
            <person name="Fujiwara M."/>
            <person name="Mori M."/>
            <person name="Tomita M."/>
            <person name="Arakawa K."/>
        </authorList>
    </citation>
    <scope>NUCLEOTIDE SEQUENCE [LARGE SCALE GENOMIC DNA]</scope>
</reference>
<proteinExistence type="predicted"/>
<keyword evidence="2" id="KW-1185">Reference proteome</keyword>
<accession>A0A4Y2MQ83</accession>